<keyword evidence="2" id="KW-1185">Reference proteome</keyword>
<organism evidence="1 2">
    <name type="scientific">Methanorbis rubei</name>
    <dbReference type="NCBI Taxonomy" id="3028300"/>
    <lineage>
        <taxon>Archaea</taxon>
        <taxon>Methanobacteriati</taxon>
        <taxon>Methanobacteriota</taxon>
        <taxon>Stenosarchaea group</taxon>
        <taxon>Methanomicrobia</taxon>
        <taxon>Methanomicrobiales</taxon>
        <taxon>Methanocorpusculaceae</taxon>
        <taxon>Methanorbis</taxon>
    </lineage>
</organism>
<proteinExistence type="predicted"/>
<dbReference type="RefSeq" id="WP_338096731.1">
    <property type="nucleotide sequence ID" value="NZ_JAWDKB010000007.1"/>
</dbReference>
<reference evidence="1 2" key="1">
    <citation type="submission" date="2023-06" db="EMBL/GenBank/DDBJ databases">
        <title>Genome sequence of Methancorpusculaceae sp. Cs1.</title>
        <authorList>
            <person name="Protasov E."/>
            <person name="Platt K."/>
            <person name="Poehlein A."/>
            <person name="Daniel R."/>
            <person name="Brune A."/>
        </authorList>
    </citation>
    <scope>NUCLEOTIDE SEQUENCE [LARGE SCALE GENOMIC DNA]</scope>
    <source>
        <strain evidence="1 2">Cs1</strain>
    </source>
</reference>
<name>A0AAE4SC51_9EURY</name>
<evidence type="ECO:0000313" key="1">
    <source>
        <dbReference type="EMBL" id="MDV0444231.1"/>
    </source>
</evidence>
<evidence type="ECO:0000313" key="2">
    <source>
        <dbReference type="Proteomes" id="UP001283212"/>
    </source>
</evidence>
<dbReference type="EMBL" id="JAWDKB010000007">
    <property type="protein sequence ID" value="MDV0444231.1"/>
    <property type="molecule type" value="Genomic_DNA"/>
</dbReference>
<gene>
    <name evidence="1" type="ORF">McpCs1_16310</name>
</gene>
<protein>
    <submittedName>
        <fullName evidence="1">Uncharacterized protein</fullName>
    </submittedName>
</protein>
<accession>A0AAE4SC51</accession>
<dbReference type="AlphaFoldDB" id="A0AAE4SC51"/>
<comment type="caution">
    <text evidence="1">The sequence shown here is derived from an EMBL/GenBank/DDBJ whole genome shotgun (WGS) entry which is preliminary data.</text>
</comment>
<dbReference type="Proteomes" id="UP001283212">
    <property type="component" value="Unassembled WGS sequence"/>
</dbReference>
<sequence>MSVPTLIAGKLIFMLVGDVWGMCGGKNANSANSANKKSPMAIFQKIICIFHRLICRKISNLDEILKIAFGDFLFAFFAFQISVSPTADFMRVPH</sequence>